<dbReference type="EMBL" id="CP034687">
    <property type="protein sequence ID" value="AZS88794.1"/>
    <property type="molecule type" value="Genomic_DNA"/>
</dbReference>
<evidence type="ECO:0000313" key="4">
    <source>
        <dbReference type="Proteomes" id="UP000501753"/>
    </source>
</evidence>
<dbReference type="EMBL" id="CP029078">
    <property type="protein sequence ID" value="QCN90386.1"/>
    <property type="molecule type" value="Genomic_DNA"/>
</dbReference>
<keyword evidence="1" id="KW-0560">Oxidoreductase</keyword>
<dbReference type="Proteomes" id="UP000501753">
    <property type="component" value="Chromosome"/>
</dbReference>
<dbReference type="OrthoDB" id="9790035at2"/>
<keyword evidence="1" id="KW-0503">Monooxygenase</keyword>
<dbReference type="Proteomes" id="UP000271291">
    <property type="component" value="Chromosome"/>
</dbReference>
<dbReference type="AlphaFoldDB" id="A0A3Q9L0K7"/>
<dbReference type="KEGG" id="sgd:ELQ87_34560"/>
<reference evidence="1 3" key="2">
    <citation type="submission" date="2018-12" db="EMBL/GenBank/DDBJ databases">
        <title>Streptomyces griseoviridis F1-27 complete genome.</title>
        <authorList>
            <person name="Mariita R.M."/>
            <person name="Sello J.K."/>
        </authorList>
    </citation>
    <scope>NUCLEOTIDE SEQUENCE [LARGE SCALE GENOMIC DNA]</scope>
    <source>
        <strain evidence="1 3">F1-27</strain>
    </source>
</reference>
<protein>
    <submittedName>
        <fullName evidence="1">FAD-binding monooxygenase</fullName>
    </submittedName>
</protein>
<dbReference type="PANTHER" id="PTHR43422:SF3">
    <property type="entry name" value="THIAMINE THIAZOLE SYNTHASE"/>
    <property type="match status" value="1"/>
</dbReference>
<name>A0A3Q9L0K7_STRGD</name>
<accession>A0A3Q9L0K7</accession>
<keyword evidence="4" id="KW-1185">Reference proteome</keyword>
<gene>
    <name evidence="2" type="ORF">DDJ31_04705</name>
    <name evidence="1" type="ORF">ELQ87_34560</name>
</gene>
<reference evidence="2 4" key="1">
    <citation type="submission" date="2018-04" db="EMBL/GenBank/DDBJ databases">
        <title>Complete genome sequences of Streptomyces griseoviridis K61 and characterization of antagonistic properties of biological control agents.</title>
        <authorList>
            <person name="Mariita R.M."/>
            <person name="Sello J.K."/>
        </authorList>
    </citation>
    <scope>NUCLEOTIDE SEQUENCE [LARGE SCALE GENOMIC DNA]</scope>
    <source>
        <strain evidence="2 4">K61</strain>
    </source>
</reference>
<dbReference type="SUPFAM" id="SSF51905">
    <property type="entry name" value="FAD/NAD(P)-binding domain"/>
    <property type="match status" value="1"/>
</dbReference>
<dbReference type="GO" id="GO:0004497">
    <property type="term" value="F:monooxygenase activity"/>
    <property type="evidence" value="ECO:0007669"/>
    <property type="project" value="UniProtKB-KW"/>
</dbReference>
<sequence>MNLRRKGAVDGVTAVAGRRAVVMGGSMGGLLAARALAESFDEVVVVDRDVLPEESANRRGTPQDRHVHGLLARGRQILEEFFPGMTEELRAAGAVVGDVAGDVRWIMDGVPISKGHANLLTVSVSRPTLEAHVRRRVRGLAGVRLLDRTEVVGLRFSPDGQRVTGVRTVQTGDAASGSTLAADLVVDTLGRGSRVQRWLVDQGWPEVPEENTPAGLTYTTRHYRAGPQPSPADFSVDIVATPDYPRGAVCARIDGGVQVVTAYGILGDVPPADPEGFLDFLKSLSSPEIYEAMVENEAPLDDPVSHRFPASLRRRYELVERLPTGLLALGDAVCSFNPTYGQGMTVVALGAKVLRDHVAGGQVPDPAAYFRDLARDAVDEAWRQALCNDLGFPEVTGDRTPEILAEQEHMGRVLEAARYDGAIAAAYTRVISLVDPPQALHADWVRKALRSD</sequence>
<dbReference type="Gene3D" id="3.50.50.60">
    <property type="entry name" value="FAD/NAD(P)-binding domain"/>
    <property type="match status" value="1"/>
</dbReference>
<proteinExistence type="predicted"/>
<organism evidence="1 3">
    <name type="scientific">Streptomyces griseoviridis</name>
    <dbReference type="NCBI Taxonomy" id="45398"/>
    <lineage>
        <taxon>Bacteria</taxon>
        <taxon>Bacillati</taxon>
        <taxon>Actinomycetota</taxon>
        <taxon>Actinomycetes</taxon>
        <taxon>Kitasatosporales</taxon>
        <taxon>Streptomycetaceae</taxon>
        <taxon>Streptomyces</taxon>
    </lineage>
</organism>
<evidence type="ECO:0000313" key="1">
    <source>
        <dbReference type="EMBL" id="AZS88794.1"/>
    </source>
</evidence>
<evidence type="ECO:0000313" key="3">
    <source>
        <dbReference type="Proteomes" id="UP000271291"/>
    </source>
</evidence>
<dbReference type="PANTHER" id="PTHR43422">
    <property type="entry name" value="THIAMINE THIAZOLE SYNTHASE"/>
    <property type="match status" value="1"/>
</dbReference>
<evidence type="ECO:0000313" key="2">
    <source>
        <dbReference type="EMBL" id="QCN90386.1"/>
    </source>
</evidence>
<dbReference type="InterPro" id="IPR036188">
    <property type="entry name" value="FAD/NAD-bd_sf"/>
</dbReference>